<name>A0A918XR84_9PROT</name>
<gene>
    <name evidence="2" type="ORF">GCM10017083_21100</name>
</gene>
<keyword evidence="1" id="KW-0732">Signal</keyword>
<feature type="signal peptide" evidence="1">
    <location>
        <begin position="1"/>
        <end position="24"/>
    </location>
</feature>
<accession>A0A918XR84</accession>
<evidence type="ECO:0000313" key="3">
    <source>
        <dbReference type="Proteomes" id="UP000630353"/>
    </source>
</evidence>
<evidence type="ECO:0000313" key="2">
    <source>
        <dbReference type="EMBL" id="GHD49168.1"/>
    </source>
</evidence>
<organism evidence="2 3">
    <name type="scientific">Thalassobaculum fulvum</name>
    <dbReference type="NCBI Taxonomy" id="1633335"/>
    <lineage>
        <taxon>Bacteria</taxon>
        <taxon>Pseudomonadati</taxon>
        <taxon>Pseudomonadota</taxon>
        <taxon>Alphaproteobacteria</taxon>
        <taxon>Rhodospirillales</taxon>
        <taxon>Thalassobaculaceae</taxon>
        <taxon>Thalassobaculum</taxon>
    </lineage>
</organism>
<sequence>MKGTLVAAMLVAAALGGVTQSARAGAIGDAVVAVGGWVSATEAAVAQWIDRVWSRAVASGRDERAAGAFRQLLVEAPGRIDELADRAGYSLSAYSVARGDRQDMVLQFRYARELDPAERQSLARELQDPASLDVRPELSLLRILLDASDWRDAGSGGRFMLTGVEVRVDDAVSSRLIFSKAMVTQ</sequence>
<dbReference type="RefSeq" id="WP_189989139.1">
    <property type="nucleotide sequence ID" value="NZ_BMZS01000004.1"/>
</dbReference>
<evidence type="ECO:0000256" key="1">
    <source>
        <dbReference type="SAM" id="SignalP"/>
    </source>
</evidence>
<dbReference type="EMBL" id="BMZS01000004">
    <property type="protein sequence ID" value="GHD49168.1"/>
    <property type="molecule type" value="Genomic_DNA"/>
</dbReference>
<protein>
    <submittedName>
        <fullName evidence="2">Uncharacterized protein</fullName>
    </submittedName>
</protein>
<dbReference type="AlphaFoldDB" id="A0A918XR84"/>
<feature type="chain" id="PRO_5037410627" evidence="1">
    <location>
        <begin position="25"/>
        <end position="185"/>
    </location>
</feature>
<dbReference type="Proteomes" id="UP000630353">
    <property type="component" value="Unassembled WGS sequence"/>
</dbReference>
<reference evidence="2" key="1">
    <citation type="journal article" date="2014" name="Int. J. Syst. Evol. Microbiol.">
        <title>Complete genome sequence of Corynebacterium casei LMG S-19264T (=DSM 44701T), isolated from a smear-ripened cheese.</title>
        <authorList>
            <consortium name="US DOE Joint Genome Institute (JGI-PGF)"/>
            <person name="Walter F."/>
            <person name="Albersmeier A."/>
            <person name="Kalinowski J."/>
            <person name="Ruckert C."/>
        </authorList>
    </citation>
    <scope>NUCLEOTIDE SEQUENCE</scope>
    <source>
        <strain evidence="2">KCTC 42651</strain>
    </source>
</reference>
<proteinExistence type="predicted"/>
<comment type="caution">
    <text evidence="2">The sequence shown here is derived from an EMBL/GenBank/DDBJ whole genome shotgun (WGS) entry which is preliminary data.</text>
</comment>
<reference evidence="2" key="2">
    <citation type="submission" date="2020-09" db="EMBL/GenBank/DDBJ databases">
        <authorList>
            <person name="Sun Q."/>
            <person name="Kim S."/>
        </authorList>
    </citation>
    <scope>NUCLEOTIDE SEQUENCE</scope>
    <source>
        <strain evidence="2">KCTC 42651</strain>
    </source>
</reference>
<keyword evidence="3" id="KW-1185">Reference proteome</keyword>